<sequence length="141" mass="14983">MPAVQTLDRPEVVTQILPNRLSTDESDRWGAPLAQLMRRTFAQDLTSRLPPGVFIFPDAPAPPDTRMLVVTVLDAETDASGTVTLQVAWTLQSGQPARATLTQQATLKAALENRGAAAQVAALSRIVGALADRIAASVVAR</sequence>
<protein>
    <recommendedName>
        <fullName evidence="1">ABC-type transport auxiliary lipoprotein component domain-containing protein</fullName>
    </recommendedName>
</protein>
<gene>
    <name evidence="2" type="ORF">GNZ12_17910</name>
</gene>
<dbReference type="Proteomes" id="UP000652198">
    <property type="component" value="Unassembled WGS sequence"/>
</dbReference>
<accession>A0ABX2BT05</accession>
<keyword evidence="3" id="KW-1185">Reference proteome</keyword>
<dbReference type="Pfam" id="PF03886">
    <property type="entry name" value="ABC_trans_aux"/>
    <property type="match status" value="1"/>
</dbReference>
<feature type="domain" description="ABC-type transport auxiliary lipoprotein component" evidence="1">
    <location>
        <begin position="5"/>
        <end position="135"/>
    </location>
</feature>
<dbReference type="RefSeq" id="WP_172312108.1">
    <property type="nucleotide sequence ID" value="NZ_WOEY01000067.1"/>
</dbReference>
<comment type="caution">
    <text evidence="2">The sequence shown here is derived from an EMBL/GenBank/DDBJ whole genome shotgun (WGS) entry which is preliminary data.</text>
</comment>
<evidence type="ECO:0000313" key="2">
    <source>
        <dbReference type="EMBL" id="NPT43150.1"/>
    </source>
</evidence>
<organism evidence="2 3">
    <name type="scientific">Paraburkholderia solitsugae</name>
    <dbReference type="NCBI Taxonomy" id="2675748"/>
    <lineage>
        <taxon>Bacteria</taxon>
        <taxon>Pseudomonadati</taxon>
        <taxon>Pseudomonadota</taxon>
        <taxon>Betaproteobacteria</taxon>
        <taxon>Burkholderiales</taxon>
        <taxon>Burkholderiaceae</taxon>
        <taxon>Paraburkholderia</taxon>
    </lineage>
</organism>
<dbReference type="InterPro" id="IPR005586">
    <property type="entry name" value="ABC_trans_aux"/>
</dbReference>
<dbReference type="Gene3D" id="3.40.50.10610">
    <property type="entry name" value="ABC-type transport auxiliary lipoprotein component"/>
    <property type="match status" value="1"/>
</dbReference>
<reference evidence="2 3" key="1">
    <citation type="submission" date="2019-11" db="EMBL/GenBank/DDBJ databases">
        <title>Metabolism of dissolved organic matter in forest soils.</title>
        <authorList>
            <person name="Cyle K.T."/>
            <person name="Wilhelm R.C."/>
            <person name="Martinez C.E."/>
        </authorList>
    </citation>
    <scope>NUCLEOTIDE SEQUENCE [LARGE SCALE GENOMIC DNA]</scope>
    <source>
        <strain evidence="2 3">1N</strain>
    </source>
</reference>
<dbReference type="EMBL" id="WOEY01000067">
    <property type="protein sequence ID" value="NPT43150.1"/>
    <property type="molecule type" value="Genomic_DNA"/>
</dbReference>
<name>A0ABX2BT05_9BURK</name>
<evidence type="ECO:0000313" key="3">
    <source>
        <dbReference type="Proteomes" id="UP000652198"/>
    </source>
</evidence>
<proteinExistence type="predicted"/>
<dbReference type="SUPFAM" id="SSF159594">
    <property type="entry name" value="XCC0632-like"/>
    <property type="match status" value="1"/>
</dbReference>
<evidence type="ECO:0000259" key="1">
    <source>
        <dbReference type="Pfam" id="PF03886"/>
    </source>
</evidence>